<keyword evidence="5" id="KW-1185">Reference proteome</keyword>
<evidence type="ECO:0000313" key="4">
    <source>
        <dbReference type="EMBL" id="GID16135.1"/>
    </source>
</evidence>
<keyword evidence="2" id="KW-0472">Membrane</keyword>
<feature type="region of interest" description="Disordered" evidence="1">
    <location>
        <begin position="1"/>
        <end position="29"/>
    </location>
</feature>
<evidence type="ECO:0000259" key="3">
    <source>
        <dbReference type="Pfam" id="PF13828"/>
    </source>
</evidence>
<dbReference type="InterPro" id="IPR025241">
    <property type="entry name" value="DUF4190"/>
</dbReference>
<gene>
    <name evidence="4" type="ORF">Aru02nite_70240</name>
</gene>
<evidence type="ECO:0000256" key="2">
    <source>
        <dbReference type="SAM" id="Phobius"/>
    </source>
</evidence>
<dbReference type="Pfam" id="PF13828">
    <property type="entry name" value="DUF4190"/>
    <property type="match status" value="1"/>
</dbReference>
<organism evidence="4 5">
    <name type="scientific">Actinocatenispora rupis</name>
    <dbReference type="NCBI Taxonomy" id="519421"/>
    <lineage>
        <taxon>Bacteria</taxon>
        <taxon>Bacillati</taxon>
        <taxon>Actinomycetota</taxon>
        <taxon>Actinomycetes</taxon>
        <taxon>Micromonosporales</taxon>
        <taxon>Micromonosporaceae</taxon>
        <taxon>Actinocatenispora</taxon>
    </lineage>
</organism>
<feature type="transmembrane region" description="Helical" evidence="2">
    <location>
        <begin position="109"/>
        <end position="136"/>
    </location>
</feature>
<name>A0A8J3JCZ6_9ACTN</name>
<proteinExistence type="predicted"/>
<reference evidence="4" key="1">
    <citation type="submission" date="2021-01" db="EMBL/GenBank/DDBJ databases">
        <title>Whole genome shotgun sequence of Actinocatenispora rupis NBRC 107355.</title>
        <authorList>
            <person name="Komaki H."/>
            <person name="Tamura T."/>
        </authorList>
    </citation>
    <scope>NUCLEOTIDE SEQUENCE</scope>
    <source>
        <strain evidence="4">NBRC 107355</strain>
    </source>
</reference>
<feature type="domain" description="DUF4190" evidence="3">
    <location>
        <begin position="59"/>
        <end position="120"/>
    </location>
</feature>
<accession>A0A8J3JCZ6</accession>
<keyword evidence="2" id="KW-0812">Transmembrane</keyword>
<protein>
    <recommendedName>
        <fullName evidence="3">DUF4190 domain-containing protein</fullName>
    </recommendedName>
</protein>
<dbReference type="AlphaFoldDB" id="A0A8J3JCZ6"/>
<dbReference type="RefSeq" id="WP_203664767.1">
    <property type="nucleotide sequence ID" value="NZ_BAAAZM010000027.1"/>
</dbReference>
<sequence length="161" mass="16390">MTWPQGPGDPYGQHPGGYDPYGQQQPPSNAIQPYSGPAGYQPGYQPYAAYPPRPKTNPMAIVSLVCSLGGIFIVPLLGSIAGIIFGHIAKSQLKTSGEGGDGMATAGLVIGYIFAGLYGLGCCGYVIFVMGVFGLAGAASSSSSSGYTFILPSLLSAFGIG</sequence>
<evidence type="ECO:0000256" key="1">
    <source>
        <dbReference type="SAM" id="MobiDB-lite"/>
    </source>
</evidence>
<comment type="caution">
    <text evidence="4">The sequence shown here is derived from an EMBL/GenBank/DDBJ whole genome shotgun (WGS) entry which is preliminary data.</text>
</comment>
<evidence type="ECO:0000313" key="5">
    <source>
        <dbReference type="Proteomes" id="UP000612808"/>
    </source>
</evidence>
<dbReference type="EMBL" id="BOMB01000053">
    <property type="protein sequence ID" value="GID16135.1"/>
    <property type="molecule type" value="Genomic_DNA"/>
</dbReference>
<feature type="transmembrane region" description="Helical" evidence="2">
    <location>
        <begin position="61"/>
        <end position="89"/>
    </location>
</feature>
<keyword evidence="2" id="KW-1133">Transmembrane helix</keyword>
<dbReference type="Proteomes" id="UP000612808">
    <property type="component" value="Unassembled WGS sequence"/>
</dbReference>